<keyword evidence="1" id="KW-0175">Coiled coil</keyword>
<evidence type="ECO:0000313" key="3">
    <source>
        <dbReference type="EMBL" id="RKO84407.1"/>
    </source>
</evidence>
<evidence type="ECO:0000256" key="1">
    <source>
        <dbReference type="SAM" id="Coils"/>
    </source>
</evidence>
<feature type="non-terminal residue" evidence="3">
    <location>
        <position position="1"/>
    </location>
</feature>
<feature type="coiled-coil region" evidence="1">
    <location>
        <begin position="20"/>
        <end position="47"/>
    </location>
</feature>
<gene>
    <name evidence="3" type="ORF">BDK51DRAFT_30752</name>
</gene>
<dbReference type="GO" id="GO:0035869">
    <property type="term" value="C:ciliary transition zone"/>
    <property type="evidence" value="ECO:0007669"/>
    <property type="project" value="TreeGrafter"/>
</dbReference>
<dbReference type="GO" id="GO:1905515">
    <property type="term" value="P:non-motile cilium assembly"/>
    <property type="evidence" value="ECO:0007669"/>
    <property type="project" value="TreeGrafter"/>
</dbReference>
<feature type="region of interest" description="Disordered" evidence="2">
    <location>
        <begin position="442"/>
        <end position="510"/>
    </location>
</feature>
<feature type="region of interest" description="Disordered" evidence="2">
    <location>
        <begin position="184"/>
        <end position="203"/>
    </location>
</feature>
<evidence type="ECO:0000256" key="2">
    <source>
        <dbReference type="SAM" id="MobiDB-lite"/>
    </source>
</evidence>
<proteinExistence type="predicted"/>
<accession>A0A4V1IPV8</accession>
<feature type="region of interest" description="Disordered" evidence="2">
    <location>
        <begin position="143"/>
        <end position="164"/>
    </location>
</feature>
<organism evidence="3 4">
    <name type="scientific">Blyttiomyces helicus</name>
    <dbReference type="NCBI Taxonomy" id="388810"/>
    <lineage>
        <taxon>Eukaryota</taxon>
        <taxon>Fungi</taxon>
        <taxon>Fungi incertae sedis</taxon>
        <taxon>Chytridiomycota</taxon>
        <taxon>Chytridiomycota incertae sedis</taxon>
        <taxon>Chytridiomycetes</taxon>
        <taxon>Chytridiomycetes incertae sedis</taxon>
        <taxon>Blyttiomyces</taxon>
    </lineage>
</organism>
<reference evidence="4" key="1">
    <citation type="journal article" date="2018" name="Nat. Microbiol.">
        <title>Leveraging single-cell genomics to expand the fungal tree of life.</title>
        <authorList>
            <person name="Ahrendt S.R."/>
            <person name="Quandt C.A."/>
            <person name="Ciobanu D."/>
            <person name="Clum A."/>
            <person name="Salamov A."/>
            <person name="Andreopoulos B."/>
            <person name="Cheng J.F."/>
            <person name="Woyke T."/>
            <person name="Pelin A."/>
            <person name="Henrissat B."/>
            <person name="Reynolds N.K."/>
            <person name="Benny G.L."/>
            <person name="Smith M.E."/>
            <person name="James T.Y."/>
            <person name="Grigoriev I.V."/>
        </authorList>
    </citation>
    <scope>NUCLEOTIDE SEQUENCE [LARGE SCALE GENOMIC DNA]</scope>
</reference>
<feature type="region of interest" description="Disordered" evidence="2">
    <location>
        <begin position="52"/>
        <end position="77"/>
    </location>
</feature>
<dbReference type="Proteomes" id="UP000269721">
    <property type="component" value="Unassembled WGS sequence"/>
</dbReference>
<dbReference type="EMBL" id="ML000140">
    <property type="protein sequence ID" value="RKO84407.1"/>
    <property type="molecule type" value="Genomic_DNA"/>
</dbReference>
<dbReference type="AlphaFoldDB" id="A0A4V1IPV8"/>
<name>A0A4V1IPV8_9FUNG</name>
<feature type="compositionally biased region" description="Basic residues" evidence="2">
    <location>
        <begin position="465"/>
        <end position="474"/>
    </location>
</feature>
<dbReference type="PANTHER" id="PTHR14240">
    <property type="entry name" value="RETINITIS PIGMENTOSA GTPASE REGULATOR-INTERACTING PROTEIN"/>
    <property type="match status" value="1"/>
</dbReference>
<dbReference type="OrthoDB" id="2156250at2759"/>
<evidence type="ECO:0000313" key="4">
    <source>
        <dbReference type="Proteomes" id="UP000269721"/>
    </source>
</evidence>
<sequence>LPSLRPELVAEELYGLKDENLALKKKMNAQEDKAKKLITKVQRLQEDLRRAKEPVGAGAVPARASANPAQRRETAEAHSMIDSLRDQMQGLTKENAQLRNKMNYFRSLHEAETRKRMPYDYVPPRVNTVGGVGDILAQMGISTSKRRRLTSSSATRPSEPVDHSEELEKLQELAAMLHRKLADTETELEESREAHRRLEESHRSLKAQTDIDILALQRDLASQKTQTDEWRTHHDTLDARFRGLTETHAETLALTETLNADLKSQRRLSDTLEAALESARTDAAASTELNTIIDDLRAEKAILEEEQARLLDAQFGAQRDAENAAQIARLTARVRELERAVADGLDEAAGLHARLAEAREEHRALVELKKRDDAELFEVRHQLDEMRERMRFFMTNGEIDMSEIEEALTMMRIKRERGITLDFLLQADELYEPWSGLMNGRRSVHGPAGRGQVIGEREPYANKPPQRRARPRRVKLSDVPQPSPVLLKANDTSQSPHKKHIPAPAHVHPV</sequence>
<keyword evidence="4" id="KW-1185">Reference proteome</keyword>
<feature type="compositionally biased region" description="Basic and acidic residues" evidence="2">
    <location>
        <begin position="189"/>
        <end position="203"/>
    </location>
</feature>
<dbReference type="InterPro" id="IPR031139">
    <property type="entry name" value="RPGRIP1_fam"/>
</dbReference>
<dbReference type="PANTHER" id="PTHR14240:SF1">
    <property type="entry name" value="PROTEIN FANTOM-RELATED"/>
    <property type="match status" value="1"/>
</dbReference>
<feature type="coiled-coil region" evidence="1">
    <location>
        <begin position="262"/>
        <end position="347"/>
    </location>
</feature>
<protein>
    <submittedName>
        <fullName evidence="3">Uncharacterized protein</fullName>
    </submittedName>
</protein>